<keyword evidence="5" id="KW-0378">Hydrolase</keyword>
<evidence type="ECO:0000256" key="4">
    <source>
        <dbReference type="ARBA" id="ARBA00022759"/>
    </source>
</evidence>
<feature type="non-terminal residue" evidence="8">
    <location>
        <position position="1"/>
    </location>
</feature>
<dbReference type="InterPro" id="IPR043128">
    <property type="entry name" value="Rev_trsase/Diguanyl_cyclase"/>
</dbReference>
<dbReference type="Pfam" id="PF06817">
    <property type="entry name" value="RVT_thumb"/>
    <property type="match status" value="1"/>
</dbReference>
<dbReference type="GO" id="GO:0003964">
    <property type="term" value="F:RNA-directed DNA polymerase activity"/>
    <property type="evidence" value="ECO:0007669"/>
    <property type="project" value="UniProtKB-KW"/>
</dbReference>
<evidence type="ECO:0000256" key="1">
    <source>
        <dbReference type="ARBA" id="ARBA00022679"/>
    </source>
</evidence>
<comment type="caution">
    <text evidence="8">The sequence shown here is derived from an EMBL/GenBank/DDBJ whole genome shotgun (WGS) entry which is preliminary data.</text>
</comment>
<dbReference type="PANTHER" id="PTHR41694">
    <property type="entry name" value="ENDOGENOUS RETROVIRUS GROUP K MEMBER POL PROTEIN"/>
    <property type="match status" value="1"/>
</dbReference>
<evidence type="ECO:0000256" key="5">
    <source>
        <dbReference type="ARBA" id="ARBA00022801"/>
    </source>
</evidence>
<organism evidence="8 9">
    <name type="scientific">Bucorvus abyssinicus</name>
    <name type="common">Northern ground-hornbill</name>
    <name type="synonym">Abyssinian ground-hornbill</name>
    <dbReference type="NCBI Taxonomy" id="153643"/>
    <lineage>
        <taxon>Eukaryota</taxon>
        <taxon>Metazoa</taxon>
        <taxon>Chordata</taxon>
        <taxon>Craniata</taxon>
        <taxon>Vertebrata</taxon>
        <taxon>Euteleostomi</taxon>
        <taxon>Archelosauria</taxon>
        <taxon>Archosauria</taxon>
        <taxon>Dinosauria</taxon>
        <taxon>Saurischia</taxon>
        <taxon>Theropoda</taxon>
        <taxon>Coelurosauria</taxon>
        <taxon>Aves</taxon>
        <taxon>Neognathae</taxon>
        <taxon>Neoaves</taxon>
        <taxon>Telluraves</taxon>
        <taxon>Coraciimorphae</taxon>
        <taxon>Bucerotiformes</taxon>
        <taxon>Bucorvidae</taxon>
        <taxon>Bucorvus</taxon>
    </lineage>
</organism>
<gene>
    <name evidence="8" type="primary">Ervk18_0</name>
    <name evidence="8" type="ORF">BUCABY_R15811</name>
</gene>
<dbReference type="GO" id="GO:0035613">
    <property type="term" value="F:RNA stem-loop binding"/>
    <property type="evidence" value="ECO:0007669"/>
    <property type="project" value="TreeGrafter"/>
</dbReference>
<dbReference type="SUPFAM" id="SSF56672">
    <property type="entry name" value="DNA/RNA polymerases"/>
    <property type="match status" value="1"/>
</dbReference>
<dbReference type="Proteomes" id="UP000551127">
    <property type="component" value="Unassembled WGS sequence"/>
</dbReference>
<keyword evidence="2" id="KW-0548">Nucleotidyltransferase</keyword>
<evidence type="ECO:0000256" key="3">
    <source>
        <dbReference type="ARBA" id="ARBA00022722"/>
    </source>
</evidence>
<keyword evidence="6" id="KW-0695">RNA-directed DNA polymerase</keyword>
<accession>A0A7K4Y551</accession>
<evidence type="ECO:0000313" key="9">
    <source>
        <dbReference type="Proteomes" id="UP000551127"/>
    </source>
</evidence>
<dbReference type="GO" id="GO:0016787">
    <property type="term" value="F:hydrolase activity"/>
    <property type="evidence" value="ECO:0007669"/>
    <property type="project" value="UniProtKB-KW"/>
</dbReference>
<reference evidence="8 9" key="1">
    <citation type="submission" date="2019-09" db="EMBL/GenBank/DDBJ databases">
        <title>Bird 10,000 Genomes (B10K) Project - Family phase.</title>
        <authorList>
            <person name="Zhang G."/>
        </authorList>
    </citation>
    <scope>NUCLEOTIDE SEQUENCE [LARGE SCALE GENOMIC DNA]</scope>
    <source>
        <strain evidence="8">B10K-DU-012-80</strain>
    </source>
</reference>
<dbReference type="GO" id="GO:0004519">
    <property type="term" value="F:endonuclease activity"/>
    <property type="evidence" value="ECO:0007669"/>
    <property type="project" value="UniProtKB-KW"/>
</dbReference>
<dbReference type="OrthoDB" id="6773263at2759"/>
<dbReference type="AlphaFoldDB" id="A0A7K4Y551"/>
<sequence>PWNYLGWKITQSTTMPQKPELRTDVKTLNDVQKLVGDINWVHPICGVTNADMAPLL</sequence>
<dbReference type="PANTHER" id="PTHR41694:SF3">
    <property type="entry name" value="RNA-DIRECTED DNA POLYMERASE-RELATED"/>
    <property type="match status" value="1"/>
</dbReference>
<evidence type="ECO:0000256" key="6">
    <source>
        <dbReference type="ARBA" id="ARBA00022918"/>
    </source>
</evidence>
<proteinExistence type="predicted"/>
<evidence type="ECO:0000259" key="7">
    <source>
        <dbReference type="Pfam" id="PF06817"/>
    </source>
</evidence>
<evidence type="ECO:0000313" key="8">
    <source>
        <dbReference type="EMBL" id="NWR54155.1"/>
    </source>
</evidence>
<feature type="domain" description="Reverse transcriptase thumb" evidence="7">
    <location>
        <begin position="16"/>
        <end position="55"/>
    </location>
</feature>
<feature type="non-terminal residue" evidence="8">
    <location>
        <position position="56"/>
    </location>
</feature>
<evidence type="ECO:0000256" key="2">
    <source>
        <dbReference type="ARBA" id="ARBA00022695"/>
    </source>
</evidence>
<keyword evidence="1" id="KW-0808">Transferase</keyword>
<protein>
    <submittedName>
        <fullName evidence="8">POK18 protein</fullName>
    </submittedName>
</protein>
<name>A0A7K4Y551_BUCAB</name>
<dbReference type="Gene3D" id="3.30.70.270">
    <property type="match status" value="1"/>
</dbReference>
<keyword evidence="4" id="KW-0255">Endonuclease</keyword>
<dbReference type="InterPro" id="IPR043502">
    <property type="entry name" value="DNA/RNA_pol_sf"/>
</dbReference>
<keyword evidence="3" id="KW-0540">Nuclease</keyword>
<dbReference type="EMBL" id="VYZL01000176">
    <property type="protein sequence ID" value="NWR54155.1"/>
    <property type="molecule type" value="Genomic_DNA"/>
</dbReference>
<keyword evidence="9" id="KW-1185">Reference proteome</keyword>
<dbReference type="InterPro" id="IPR010661">
    <property type="entry name" value="RVT_thumb"/>
</dbReference>